<dbReference type="Gene3D" id="1.20.120.450">
    <property type="entry name" value="dinb family like domain"/>
    <property type="match status" value="1"/>
</dbReference>
<accession>A0A6J7RG23</accession>
<dbReference type="EMBL" id="CAFBQW010000017">
    <property type="protein sequence ID" value="CAB5061956.1"/>
    <property type="molecule type" value="Genomic_DNA"/>
</dbReference>
<dbReference type="SUPFAM" id="SSF109854">
    <property type="entry name" value="DinB/YfiT-like putative metalloenzymes"/>
    <property type="match status" value="1"/>
</dbReference>
<evidence type="ECO:0000313" key="3">
    <source>
        <dbReference type="EMBL" id="CAB4973453.1"/>
    </source>
</evidence>
<evidence type="ECO:0000313" key="5">
    <source>
        <dbReference type="EMBL" id="CAB5061956.1"/>
    </source>
</evidence>
<evidence type="ECO:0000313" key="1">
    <source>
        <dbReference type="EMBL" id="CAB4686921.1"/>
    </source>
</evidence>
<dbReference type="EMBL" id="CAFAAQ010000010">
    <property type="protein sequence ID" value="CAB4795852.1"/>
    <property type="molecule type" value="Genomic_DNA"/>
</dbReference>
<dbReference type="AlphaFoldDB" id="A0A6J7RG23"/>
<evidence type="ECO:0000313" key="4">
    <source>
        <dbReference type="EMBL" id="CAB5027734.1"/>
    </source>
</evidence>
<dbReference type="EMBL" id="CAFBPW010000022">
    <property type="protein sequence ID" value="CAB5027734.1"/>
    <property type="molecule type" value="Genomic_DNA"/>
</dbReference>
<dbReference type="EMBL" id="CAFBOG010000037">
    <property type="protein sequence ID" value="CAB4973453.1"/>
    <property type="molecule type" value="Genomic_DNA"/>
</dbReference>
<reference evidence="4" key="1">
    <citation type="submission" date="2020-05" db="EMBL/GenBank/DDBJ databases">
        <authorList>
            <person name="Chiriac C."/>
            <person name="Salcher M."/>
            <person name="Ghai R."/>
            <person name="Kavagutti S V."/>
        </authorList>
    </citation>
    <scope>NUCLEOTIDE SEQUENCE</scope>
</reference>
<sequence>MNLIERYQFNRTSFQLLGRSLSESQGQVNVVATPEWTVADNFAHMAGVADDVLAGRLEGVATDPWTEAQVQARRGRSLSELLEEWESKAPAVEELLMPMADQIDPRLVIDLWTHEQDVRGALGIPGGDRGKTLNWIVEQIVAGWLKRIERSDLNALQIDIWPAPGDLQAHSDPMTSGETAGSLRIAPFDAARLALGRRSRQQILNYNWSGVADPAAYIDLLVVFSPAIQDIIEA</sequence>
<dbReference type="InterPro" id="IPR034660">
    <property type="entry name" value="DinB/YfiT-like"/>
</dbReference>
<evidence type="ECO:0000313" key="2">
    <source>
        <dbReference type="EMBL" id="CAB4795852.1"/>
    </source>
</evidence>
<name>A0A6J7RG23_9ZZZZ</name>
<proteinExistence type="predicted"/>
<gene>
    <name evidence="1" type="ORF">UFOPK2582_00167</name>
    <name evidence="2" type="ORF">UFOPK3046_00236</name>
    <name evidence="3" type="ORF">UFOPK3914_00585</name>
    <name evidence="4" type="ORF">UFOPK4173_00338</name>
    <name evidence="5" type="ORF">UFOPK4354_00279</name>
</gene>
<protein>
    <submittedName>
        <fullName evidence="4">Unannotated protein</fullName>
    </submittedName>
</protein>
<dbReference type="EMBL" id="CAEZXS010000010">
    <property type="protein sequence ID" value="CAB4686921.1"/>
    <property type="molecule type" value="Genomic_DNA"/>
</dbReference>
<organism evidence="4">
    <name type="scientific">freshwater metagenome</name>
    <dbReference type="NCBI Taxonomy" id="449393"/>
    <lineage>
        <taxon>unclassified sequences</taxon>
        <taxon>metagenomes</taxon>
        <taxon>ecological metagenomes</taxon>
    </lineage>
</organism>